<dbReference type="KEGG" id="mlac:CP520_02980"/>
<dbReference type="HAMAP" id="MF_00984">
    <property type="entry name" value="SSB"/>
    <property type="match status" value="1"/>
</dbReference>
<reference evidence="3 4" key="1">
    <citation type="submission" date="2017-09" db="EMBL/GenBank/DDBJ databases">
        <title>SPAdes assembly of the Mesoplasma lactucae genome.</title>
        <authorList>
            <person name="Knight T.F."/>
            <person name="Rubinstein R."/>
            <person name="Citino T."/>
        </authorList>
    </citation>
    <scope>NUCLEOTIDE SEQUENCE [LARGE SCALE GENOMIC DNA]</scope>
    <source>
        <strain evidence="3 4">831-C4</strain>
    </source>
</reference>
<dbReference type="NCBIfam" id="TIGR00621">
    <property type="entry name" value="ssb"/>
    <property type="match status" value="1"/>
</dbReference>
<dbReference type="PANTHER" id="PTHR10302">
    <property type="entry name" value="SINGLE-STRANDED DNA-BINDING PROTEIN"/>
    <property type="match status" value="1"/>
</dbReference>
<protein>
    <recommendedName>
        <fullName evidence="1">Single-stranded DNA-binding protein</fullName>
        <shortName evidence="1">SSB</shortName>
    </recommendedName>
</protein>
<dbReference type="RefSeq" id="WP_096862966.1">
    <property type="nucleotide sequence ID" value="NZ_CP023668.1"/>
</dbReference>
<dbReference type="PANTHER" id="PTHR10302:SF0">
    <property type="entry name" value="SINGLE-STRANDED DNA-BINDING PROTEIN, MITOCHONDRIAL"/>
    <property type="match status" value="1"/>
</dbReference>
<dbReference type="Proteomes" id="UP000232227">
    <property type="component" value="Chromosome"/>
</dbReference>
<dbReference type="GO" id="GO:0009295">
    <property type="term" value="C:nucleoid"/>
    <property type="evidence" value="ECO:0007669"/>
    <property type="project" value="TreeGrafter"/>
</dbReference>
<keyword evidence="1 3" id="KW-0238">DNA-binding</keyword>
<gene>
    <name evidence="3" type="ORF">CP520_02980</name>
</gene>
<dbReference type="AlphaFoldDB" id="A0A291ISH2"/>
<sequence length="161" mass="18262">MNQVQLIGRLTRDLQTRENSNGTTYCFFTVAIDEYRKDGKNQTNYIECIAYNATARNMSQYVGKGSLVGVTGSISTRTNKDDNGNYQTTTTIVANRVEFLESKGASRAQNQQSSNDNYVRNDSNVDMDFVNGFEQEENHPSQPNNNDKDELFKDDDSILWD</sequence>
<dbReference type="GO" id="GO:0006260">
    <property type="term" value="P:DNA replication"/>
    <property type="evidence" value="ECO:0007669"/>
    <property type="project" value="InterPro"/>
</dbReference>
<evidence type="ECO:0000256" key="1">
    <source>
        <dbReference type="HAMAP-Rule" id="MF_00984"/>
    </source>
</evidence>
<dbReference type="InterPro" id="IPR012340">
    <property type="entry name" value="NA-bd_OB-fold"/>
</dbReference>
<evidence type="ECO:0000313" key="4">
    <source>
        <dbReference type="Proteomes" id="UP000232227"/>
    </source>
</evidence>
<dbReference type="CDD" id="cd04496">
    <property type="entry name" value="SSB_OBF"/>
    <property type="match status" value="1"/>
</dbReference>
<comment type="caution">
    <text evidence="1">Lacks conserved residue(s) required for the propagation of feature annotation.</text>
</comment>
<keyword evidence="4" id="KW-1185">Reference proteome</keyword>
<dbReference type="EMBL" id="CP023668">
    <property type="protein sequence ID" value="ATG97678.1"/>
    <property type="molecule type" value="Genomic_DNA"/>
</dbReference>
<feature type="compositionally biased region" description="Polar residues" evidence="2">
    <location>
        <begin position="107"/>
        <end position="124"/>
    </location>
</feature>
<feature type="compositionally biased region" description="Basic and acidic residues" evidence="2">
    <location>
        <begin position="146"/>
        <end position="161"/>
    </location>
</feature>
<dbReference type="PROSITE" id="PS50935">
    <property type="entry name" value="SSB"/>
    <property type="match status" value="1"/>
</dbReference>
<dbReference type="Gene3D" id="2.40.50.140">
    <property type="entry name" value="Nucleic acid-binding proteins"/>
    <property type="match status" value="1"/>
</dbReference>
<proteinExistence type="inferred from homology"/>
<dbReference type="GO" id="GO:0003697">
    <property type="term" value="F:single-stranded DNA binding"/>
    <property type="evidence" value="ECO:0007669"/>
    <property type="project" value="UniProtKB-UniRule"/>
</dbReference>
<accession>A0A291ISH2</accession>
<comment type="subunit">
    <text evidence="1">Homotetramer.</text>
</comment>
<dbReference type="InterPro" id="IPR011344">
    <property type="entry name" value="ssDNA-bd"/>
</dbReference>
<dbReference type="Pfam" id="PF00436">
    <property type="entry name" value="SSB"/>
    <property type="match status" value="1"/>
</dbReference>
<dbReference type="InterPro" id="IPR000424">
    <property type="entry name" value="Primosome_PriB/ssb"/>
</dbReference>
<evidence type="ECO:0000313" key="3">
    <source>
        <dbReference type="EMBL" id="ATG97678.1"/>
    </source>
</evidence>
<name>A0A291ISH2_9MOLU</name>
<dbReference type="OrthoDB" id="9809878at2"/>
<organism evidence="3 4">
    <name type="scientific">Mesoplasma lactucae ATCC 49193</name>
    <dbReference type="NCBI Taxonomy" id="81460"/>
    <lineage>
        <taxon>Bacteria</taxon>
        <taxon>Bacillati</taxon>
        <taxon>Mycoplasmatota</taxon>
        <taxon>Mollicutes</taxon>
        <taxon>Entomoplasmatales</taxon>
        <taxon>Entomoplasmataceae</taxon>
        <taxon>Mesoplasma</taxon>
    </lineage>
</organism>
<feature type="region of interest" description="Disordered" evidence="2">
    <location>
        <begin position="103"/>
        <end position="161"/>
    </location>
</feature>
<dbReference type="SUPFAM" id="SSF50249">
    <property type="entry name" value="Nucleic acid-binding proteins"/>
    <property type="match status" value="1"/>
</dbReference>
<evidence type="ECO:0000256" key="2">
    <source>
        <dbReference type="SAM" id="MobiDB-lite"/>
    </source>
</evidence>